<dbReference type="PANTHER" id="PTHR43316:SF3">
    <property type="entry name" value="HALOACID DEHALOGENASE, TYPE II (AFU_ORTHOLOGUE AFUA_2G07750)-RELATED"/>
    <property type="match status" value="1"/>
</dbReference>
<feature type="domain" description="PylC N-terminal" evidence="2">
    <location>
        <begin position="10"/>
        <end position="101"/>
    </location>
</feature>
<dbReference type="InterPro" id="IPR036412">
    <property type="entry name" value="HAD-like_sf"/>
</dbReference>
<dbReference type="PRINTS" id="PR00413">
    <property type="entry name" value="HADHALOGNASE"/>
</dbReference>
<evidence type="ECO:0000313" key="3">
    <source>
        <dbReference type="EMBL" id="GGY14454.1"/>
    </source>
</evidence>
<comment type="caution">
    <text evidence="3">The sequence shown here is derived from an EMBL/GenBank/DDBJ whole genome shotgun (WGS) entry which is preliminary data.</text>
</comment>
<keyword evidence="1" id="KW-0378">Hydrolase</keyword>
<dbReference type="Pfam" id="PF15632">
    <property type="entry name" value="ATPgrasp_Ter"/>
    <property type="match status" value="1"/>
</dbReference>
<dbReference type="Gene3D" id="3.30.470.20">
    <property type="entry name" value="ATP-grasp fold, B domain"/>
    <property type="match status" value="1"/>
</dbReference>
<dbReference type="InterPro" id="IPR023214">
    <property type="entry name" value="HAD_sf"/>
</dbReference>
<evidence type="ECO:0000313" key="4">
    <source>
        <dbReference type="Proteomes" id="UP000621898"/>
    </source>
</evidence>
<dbReference type="SUPFAM" id="SSF56059">
    <property type="entry name" value="Glutathione synthetase ATP-binding domain-like"/>
    <property type="match status" value="1"/>
</dbReference>
<dbReference type="Pfam" id="PF21360">
    <property type="entry name" value="PylC-like_N"/>
    <property type="match status" value="1"/>
</dbReference>
<name>A0ABQ2ZI44_9GAMM</name>
<dbReference type="Gene3D" id="3.40.50.1000">
    <property type="entry name" value="HAD superfamily/HAD-like"/>
    <property type="match status" value="1"/>
</dbReference>
<dbReference type="SFLD" id="SFLDS00003">
    <property type="entry name" value="Haloacid_Dehalogenase"/>
    <property type="match status" value="1"/>
</dbReference>
<dbReference type="RefSeq" id="WP_189439291.1">
    <property type="nucleotide sequence ID" value="NZ_BMXT01000001.1"/>
</dbReference>
<sequence length="550" mass="59655">MKKTALVVNGGGFQGLTLVSALQQRSDTRVLVCDLYPENITRYICDGYLVAPPLSDTHGFADFLLETVARERVNVIFPATALELHALSQLKAQLHARGVLVAIAEEGLLNRLLDKQSTHEFLHAAGLPVPALVDPLTFSYDQPLFGRLRHGWGGRGTVMLHSRDEAHAYHGDLSTHVWTPWLAQFEEFSADFAIGVHGEISTIVLRRRLRTSGGFAVISESVADTVLGDTAQRTANSLSHAGGRGLFNVQMLQSGTDAPFVSDVNPRIGTSATHALSECINLPGFFMDSADGAVSSPAPVRKMGKTVRVLTDIVIPRLAHPPKGIVFDLDDTLVDHKAWMLRKLEAIFPEIFSEHVEETTFLMRATQLIDEGERALLIDRLLALLALPTTLRDSAIAAYRAAIVSDTPLFPDVVPMLTALRAAGLPVAILTDNPHATQEAKVQHAPELRGIDAVIYARDHGNEKPDSAGFLQAARALSTEPKHLVMIGDNYFRDGVGAVQAGYMHALIVRREGGFLSPHAGIAARIPAQLTSRIDMVDSLLSARHACLVP</sequence>
<dbReference type="InterPro" id="IPR051540">
    <property type="entry name" value="S-2-haloacid_dehalogenase"/>
</dbReference>
<proteinExistence type="predicted"/>
<protein>
    <recommendedName>
        <fullName evidence="2">PylC N-terminal domain-containing protein</fullName>
    </recommendedName>
</protein>
<dbReference type="Gene3D" id="3.40.50.20">
    <property type="match status" value="1"/>
</dbReference>
<evidence type="ECO:0000259" key="2">
    <source>
        <dbReference type="Pfam" id="PF21360"/>
    </source>
</evidence>
<gene>
    <name evidence="3" type="ORF">GCM10008098_01560</name>
</gene>
<dbReference type="PANTHER" id="PTHR43316">
    <property type="entry name" value="HYDROLASE, HALOACID DELAHOGENASE-RELATED"/>
    <property type="match status" value="1"/>
</dbReference>
<dbReference type="InterPro" id="IPR048764">
    <property type="entry name" value="PylC_N"/>
</dbReference>
<organism evidence="3 4">
    <name type="scientific">Rhodanobacter panaciterrae</name>
    <dbReference type="NCBI Taxonomy" id="490572"/>
    <lineage>
        <taxon>Bacteria</taxon>
        <taxon>Pseudomonadati</taxon>
        <taxon>Pseudomonadota</taxon>
        <taxon>Gammaproteobacteria</taxon>
        <taxon>Lysobacterales</taxon>
        <taxon>Rhodanobacteraceae</taxon>
        <taxon>Rhodanobacter</taxon>
    </lineage>
</organism>
<dbReference type="Proteomes" id="UP000621898">
    <property type="component" value="Unassembled WGS sequence"/>
</dbReference>
<dbReference type="Gene3D" id="1.20.120.710">
    <property type="entry name" value="Haloacid dehalogenase hydrolase-like domain"/>
    <property type="match status" value="1"/>
</dbReference>
<accession>A0ABQ2ZI44</accession>
<keyword evidence="4" id="KW-1185">Reference proteome</keyword>
<dbReference type="InterPro" id="IPR006439">
    <property type="entry name" value="HAD-SF_hydro_IA"/>
</dbReference>
<evidence type="ECO:0000256" key="1">
    <source>
        <dbReference type="ARBA" id="ARBA00022801"/>
    </source>
</evidence>
<dbReference type="EMBL" id="BMXT01000001">
    <property type="protein sequence ID" value="GGY14454.1"/>
    <property type="molecule type" value="Genomic_DNA"/>
</dbReference>
<dbReference type="SFLD" id="SFLDG01129">
    <property type="entry name" value="C1.5:_HAD__Beta-PGM__Phosphata"/>
    <property type="match status" value="1"/>
</dbReference>
<dbReference type="NCBIfam" id="TIGR01549">
    <property type="entry name" value="HAD-SF-IA-v1"/>
    <property type="match status" value="1"/>
</dbReference>
<dbReference type="Pfam" id="PF00702">
    <property type="entry name" value="Hydrolase"/>
    <property type="match status" value="1"/>
</dbReference>
<dbReference type="SUPFAM" id="SSF56784">
    <property type="entry name" value="HAD-like"/>
    <property type="match status" value="1"/>
</dbReference>
<reference evidence="4" key="1">
    <citation type="journal article" date="2019" name="Int. J. Syst. Evol. Microbiol.">
        <title>The Global Catalogue of Microorganisms (GCM) 10K type strain sequencing project: providing services to taxonomists for standard genome sequencing and annotation.</title>
        <authorList>
            <consortium name="The Broad Institute Genomics Platform"/>
            <consortium name="The Broad Institute Genome Sequencing Center for Infectious Disease"/>
            <person name="Wu L."/>
            <person name="Ma J."/>
        </authorList>
    </citation>
    <scope>NUCLEOTIDE SEQUENCE [LARGE SCALE GENOMIC DNA]</scope>
    <source>
        <strain evidence="4">KCTC 22232</strain>
    </source>
</reference>